<keyword evidence="3" id="KW-0325">Glycoprotein</keyword>
<protein>
    <recommendedName>
        <fullName evidence="4">COBRA-like protein</fullName>
    </recommendedName>
</protein>
<dbReference type="Pfam" id="PF25079">
    <property type="entry name" value="COB_C"/>
    <property type="match status" value="1"/>
</dbReference>
<dbReference type="Pfam" id="PF04833">
    <property type="entry name" value="COBRA"/>
    <property type="match status" value="1"/>
</dbReference>
<keyword evidence="9" id="KW-1185">Reference proteome</keyword>
<dbReference type="GO" id="GO:0052324">
    <property type="term" value="P:plant-type cell wall cellulose biosynthetic process"/>
    <property type="evidence" value="ECO:0007669"/>
    <property type="project" value="TreeGrafter"/>
</dbReference>
<keyword evidence="5" id="KW-0472">Membrane</keyword>
<sequence length="487" mass="54619">MEMSLACSSFANTRPITKLRSLAIFLVVFVLCSTLTSTEAYDALDPNGNITIKWDIMQWTTDGYVALVMIYNYQQYRHIQAPGWTLGWTWAKKEVIWSMVGAQTTEQGDCSKFKENIPHCCKKDPTVVDLLPATPYGMQIANCCKGGVMSSLVQDPANAASSFQLSVGLAGTSAKTAKAPQNFTFIVPGPGYTCGNTETVEPSKFVSTDGRRKTQALMTWKATCTYSQFLSQKTPTCCVSLSSFYNDTIVNCPTCTCGCRNNLTKPGSCVELVLTLVFEFYSLASYAQVWYVVLYSNRGNSPHLASAVDGPGKSSFTPLVQCTSHMCPIRVHWHVKLNYREYWRAKISVTNFNYRMNYTQWNLVMQHPNFNNLTQIFSFNYKALTPYGTINDTAMMWGLKFYNDLLMVAGPMGNVQSELLLQKDPLTFTFGKGWAFPRRVYFNGENCIMPPPDAYPWLPNASPPSKRPLIASIIVFWTILVCFLVYV</sequence>
<feature type="chain" id="PRO_5035444400" description="COBRA-like protein" evidence="6">
    <location>
        <begin position="41"/>
        <end position="487"/>
    </location>
</feature>
<dbReference type="AlphaFoldDB" id="A0A8K0IDX2"/>
<dbReference type="PANTHER" id="PTHR31673">
    <property type="entry name" value="PROTEIN COBRA"/>
    <property type="match status" value="1"/>
</dbReference>
<dbReference type="EMBL" id="CM017877">
    <property type="protein sequence ID" value="KAG1347761.1"/>
    <property type="molecule type" value="Genomic_DNA"/>
</dbReference>
<evidence type="ECO:0000256" key="6">
    <source>
        <dbReference type="SAM" id="SignalP"/>
    </source>
</evidence>
<dbReference type="GO" id="GO:0005886">
    <property type="term" value="C:plasma membrane"/>
    <property type="evidence" value="ECO:0007669"/>
    <property type="project" value="TreeGrafter"/>
</dbReference>
<reference evidence="8" key="1">
    <citation type="journal article" date="2017" name="Gigascience">
        <title>The genome draft of coconut (Cocos nucifera).</title>
        <authorList>
            <person name="Xiao Y."/>
            <person name="Xu P."/>
            <person name="Fan H."/>
            <person name="Baudouin L."/>
            <person name="Xia W."/>
            <person name="Bocs S."/>
            <person name="Xu J."/>
            <person name="Li Q."/>
            <person name="Guo A."/>
            <person name="Zhou L."/>
            <person name="Li J."/>
            <person name="Wu Y."/>
            <person name="Ma Z."/>
            <person name="Armero A."/>
            <person name="Issali A.E."/>
            <person name="Liu N."/>
            <person name="Peng M."/>
            <person name="Yang Y."/>
        </authorList>
    </citation>
    <scope>NUCLEOTIDE SEQUENCE</scope>
    <source>
        <tissue evidence="8">Spear leaf of Hainan Tall coconut</tissue>
    </source>
</reference>
<evidence type="ECO:0000256" key="3">
    <source>
        <dbReference type="ARBA" id="ARBA00023180"/>
    </source>
</evidence>
<feature type="signal peptide" evidence="6">
    <location>
        <begin position="1"/>
        <end position="40"/>
    </location>
</feature>
<evidence type="ECO:0000256" key="5">
    <source>
        <dbReference type="SAM" id="Phobius"/>
    </source>
</evidence>
<keyword evidence="5" id="KW-0812">Transmembrane</keyword>
<dbReference type="PIRSF" id="PIRSF038122">
    <property type="entry name" value="COBRA"/>
    <property type="match status" value="1"/>
</dbReference>
<accession>A0A8K0IDX2</accession>
<proteinExistence type="inferred from homology"/>
<evidence type="ECO:0000313" key="8">
    <source>
        <dbReference type="EMBL" id="KAG1347761.1"/>
    </source>
</evidence>
<feature type="transmembrane region" description="Helical" evidence="5">
    <location>
        <begin position="469"/>
        <end position="486"/>
    </location>
</feature>
<feature type="domain" description="COBRA C-terminal" evidence="7">
    <location>
        <begin position="236"/>
        <end position="456"/>
    </location>
</feature>
<gene>
    <name evidence="8" type="ORF">COCNU_06G015900</name>
</gene>
<organism evidence="8 9">
    <name type="scientific">Cocos nucifera</name>
    <name type="common">Coconut palm</name>
    <dbReference type="NCBI Taxonomy" id="13894"/>
    <lineage>
        <taxon>Eukaryota</taxon>
        <taxon>Viridiplantae</taxon>
        <taxon>Streptophyta</taxon>
        <taxon>Embryophyta</taxon>
        <taxon>Tracheophyta</taxon>
        <taxon>Spermatophyta</taxon>
        <taxon>Magnoliopsida</taxon>
        <taxon>Liliopsida</taxon>
        <taxon>Arecaceae</taxon>
        <taxon>Arecoideae</taxon>
        <taxon>Cocoseae</taxon>
        <taxon>Attaleinae</taxon>
        <taxon>Cocos</taxon>
    </lineage>
</organism>
<dbReference type="GO" id="GO:0010215">
    <property type="term" value="P:cellulose microfibril organization"/>
    <property type="evidence" value="ECO:0007669"/>
    <property type="project" value="InterPro"/>
</dbReference>
<dbReference type="InterPro" id="IPR006918">
    <property type="entry name" value="COBRA_pln"/>
</dbReference>
<dbReference type="Proteomes" id="UP000797356">
    <property type="component" value="Chromosome 6"/>
</dbReference>
<evidence type="ECO:0000313" key="9">
    <source>
        <dbReference type="Proteomes" id="UP000797356"/>
    </source>
</evidence>
<evidence type="ECO:0000256" key="1">
    <source>
        <dbReference type="ARBA" id="ARBA00005507"/>
    </source>
</evidence>
<dbReference type="PANTHER" id="PTHR31673:SF3">
    <property type="entry name" value="COBRA-LIKE PROTEIN 4"/>
    <property type="match status" value="1"/>
</dbReference>
<evidence type="ECO:0000259" key="7">
    <source>
        <dbReference type="Pfam" id="PF25079"/>
    </source>
</evidence>
<evidence type="ECO:0000256" key="4">
    <source>
        <dbReference type="PIRNR" id="PIRNR038122"/>
    </source>
</evidence>
<name>A0A8K0IDX2_COCNU</name>
<comment type="similarity">
    <text evidence="1 4">Belongs to the COBRA family.</text>
</comment>
<comment type="caution">
    <text evidence="8">The sequence shown here is derived from an EMBL/GenBank/DDBJ whole genome shotgun (WGS) entry which is preliminary data.</text>
</comment>
<dbReference type="InterPro" id="IPR056900">
    <property type="entry name" value="COB_C"/>
</dbReference>
<evidence type="ECO:0000256" key="2">
    <source>
        <dbReference type="ARBA" id="ARBA00022729"/>
    </source>
</evidence>
<keyword evidence="5" id="KW-1133">Transmembrane helix</keyword>
<reference evidence="8" key="2">
    <citation type="submission" date="2019-07" db="EMBL/GenBank/DDBJ databases">
        <authorList>
            <person name="Yang Y."/>
            <person name="Bocs S."/>
            <person name="Baudouin L."/>
        </authorList>
    </citation>
    <scope>NUCLEOTIDE SEQUENCE</scope>
    <source>
        <tissue evidence="8">Spear leaf of Hainan Tall coconut</tissue>
    </source>
</reference>
<keyword evidence="2 6" id="KW-0732">Signal</keyword>
<dbReference type="OrthoDB" id="2012261at2759"/>